<dbReference type="GO" id="GO:0016020">
    <property type="term" value="C:membrane"/>
    <property type="evidence" value="ECO:0007669"/>
    <property type="project" value="InterPro"/>
</dbReference>
<proteinExistence type="predicted"/>
<dbReference type="OrthoDB" id="8890589at2759"/>
<dbReference type="GO" id="GO:0005230">
    <property type="term" value="F:extracellular ligand-gated monoatomic ion channel activity"/>
    <property type="evidence" value="ECO:0007669"/>
    <property type="project" value="InterPro"/>
</dbReference>
<keyword evidence="4" id="KW-1185">Reference proteome</keyword>
<dbReference type="Gene3D" id="2.70.170.10">
    <property type="entry name" value="Neurotransmitter-gated ion-channel ligand-binding domain"/>
    <property type="match status" value="1"/>
</dbReference>
<sequence length="138" mass="15744">MRKIYSYLTCGTQLFFLLFTLFHRVTSTLDQDGSRPNGTKYEAFFQNDFSQVENRVKSHSIRSSGSPKEIGHLVNELLTGYDRRAWPTYGTNQPTLVTVNIYINSLGSVSAANMDFGMDVVKRQSWVKSWNCSLESLE</sequence>
<evidence type="ECO:0000313" key="3">
    <source>
        <dbReference type="EMBL" id="GBN20543.1"/>
    </source>
</evidence>
<feature type="domain" description="Neurotransmitter-gated ion-channel ligand-binding" evidence="2">
    <location>
        <begin position="72"/>
        <end position="127"/>
    </location>
</feature>
<gene>
    <name evidence="3" type="ORF">AVEN_155926_1</name>
</gene>
<evidence type="ECO:0000256" key="1">
    <source>
        <dbReference type="SAM" id="SignalP"/>
    </source>
</evidence>
<dbReference type="InterPro" id="IPR006202">
    <property type="entry name" value="Neur_chan_lig-bd"/>
</dbReference>
<dbReference type="Proteomes" id="UP000499080">
    <property type="component" value="Unassembled WGS sequence"/>
</dbReference>
<dbReference type="Pfam" id="PF02931">
    <property type="entry name" value="Neur_chan_LBD"/>
    <property type="match status" value="1"/>
</dbReference>
<feature type="chain" id="PRO_5021394504" description="Neurotransmitter-gated ion-channel ligand-binding domain-containing protein" evidence="1">
    <location>
        <begin position="28"/>
        <end position="138"/>
    </location>
</feature>
<reference evidence="3 4" key="1">
    <citation type="journal article" date="2019" name="Sci. Rep.">
        <title>Orb-weaving spider Araneus ventricosus genome elucidates the spidroin gene catalogue.</title>
        <authorList>
            <person name="Kono N."/>
            <person name="Nakamura H."/>
            <person name="Ohtoshi R."/>
            <person name="Moran D.A.P."/>
            <person name="Shinohara A."/>
            <person name="Yoshida Y."/>
            <person name="Fujiwara M."/>
            <person name="Mori M."/>
            <person name="Tomita M."/>
            <person name="Arakawa K."/>
        </authorList>
    </citation>
    <scope>NUCLEOTIDE SEQUENCE [LARGE SCALE GENOMIC DNA]</scope>
</reference>
<organism evidence="3 4">
    <name type="scientific">Araneus ventricosus</name>
    <name type="common">Orbweaver spider</name>
    <name type="synonym">Epeira ventricosa</name>
    <dbReference type="NCBI Taxonomy" id="182803"/>
    <lineage>
        <taxon>Eukaryota</taxon>
        <taxon>Metazoa</taxon>
        <taxon>Ecdysozoa</taxon>
        <taxon>Arthropoda</taxon>
        <taxon>Chelicerata</taxon>
        <taxon>Arachnida</taxon>
        <taxon>Araneae</taxon>
        <taxon>Araneomorphae</taxon>
        <taxon>Entelegynae</taxon>
        <taxon>Araneoidea</taxon>
        <taxon>Araneidae</taxon>
        <taxon>Araneus</taxon>
    </lineage>
</organism>
<keyword evidence="1" id="KW-0732">Signal</keyword>
<dbReference type="InterPro" id="IPR036734">
    <property type="entry name" value="Neur_chan_lig-bd_sf"/>
</dbReference>
<dbReference type="SUPFAM" id="SSF63712">
    <property type="entry name" value="Nicotinic receptor ligand binding domain-like"/>
    <property type="match status" value="1"/>
</dbReference>
<feature type="signal peptide" evidence="1">
    <location>
        <begin position="1"/>
        <end position="27"/>
    </location>
</feature>
<dbReference type="EMBL" id="BGPR01006632">
    <property type="protein sequence ID" value="GBN20543.1"/>
    <property type="molecule type" value="Genomic_DNA"/>
</dbReference>
<comment type="caution">
    <text evidence="3">The sequence shown here is derived from an EMBL/GenBank/DDBJ whole genome shotgun (WGS) entry which is preliminary data.</text>
</comment>
<evidence type="ECO:0000313" key="4">
    <source>
        <dbReference type="Proteomes" id="UP000499080"/>
    </source>
</evidence>
<name>A0A4Y2M291_ARAVE</name>
<evidence type="ECO:0000259" key="2">
    <source>
        <dbReference type="Pfam" id="PF02931"/>
    </source>
</evidence>
<dbReference type="AlphaFoldDB" id="A0A4Y2M291"/>
<protein>
    <recommendedName>
        <fullName evidence="2">Neurotransmitter-gated ion-channel ligand-binding domain-containing protein</fullName>
    </recommendedName>
</protein>
<accession>A0A4Y2M291</accession>